<reference evidence="1" key="2">
    <citation type="submission" date="2023-04" db="EMBL/GenBank/DDBJ databases">
        <authorList>
            <person name="Bu L."/>
            <person name="Lu L."/>
            <person name="Laidemitt M.R."/>
            <person name="Zhang S.M."/>
            <person name="Mutuku M."/>
            <person name="Mkoji G."/>
            <person name="Steinauer M."/>
            <person name="Loker E.S."/>
        </authorList>
    </citation>
    <scope>NUCLEOTIDE SEQUENCE</scope>
    <source>
        <strain evidence="1">KasaAsao</strain>
        <tissue evidence="1">Whole Snail</tissue>
    </source>
</reference>
<sequence>CSNCLEGECDQLNLNCTKGCVEGYEGADCSKALSSSDESPINTYYILIAAS</sequence>
<dbReference type="Proteomes" id="UP001233172">
    <property type="component" value="Unassembled WGS sequence"/>
</dbReference>
<accession>A0AAD8AXG0</accession>
<reference evidence="1" key="1">
    <citation type="journal article" date="2023" name="PLoS Negl. Trop. Dis.">
        <title>A genome sequence for Biomphalaria pfeifferi, the major vector snail for the human-infecting parasite Schistosoma mansoni.</title>
        <authorList>
            <person name="Bu L."/>
            <person name="Lu L."/>
            <person name="Laidemitt M.R."/>
            <person name="Zhang S.M."/>
            <person name="Mutuku M."/>
            <person name="Mkoji G."/>
            <person name="Steinauer M."/>
            <person name="Loker E.S."/>
        </authorList>
    </citation>
    <scope>NUCLEOTIDE SEQUENCE</scope>
    <source>
        <strain evidence="1">KasaAsao</strain>
    </source>
</reference>
<name>A0AAD8AXG0_BIOPF</name>
<dbReference type="EMBL" id="JASAOG010000204">
    <property type="protein sequence ID" value="KAK0044142.1"/>
    <property type="molecule type" value="Genomic_DNA"/>
</dbReference>
<evidence type="ECO:0000313" key="2">
    <source>
        <dbReference type="Proteomes" id="UP001233172"/>
    </source>
</evidence>
<protein>
    <submittedName>
        <fullName evidence="1">Uncharacterized protein</fullName>
    </submittedName>
</protein>
<feature type="non-terminal residue" evidence="1">
    <location>
        <position position="51"/>
    </location>
</feature>
<gene>
    <name evidence="1" type="ORF">Bpfe_026476</name>
</gene>
<proteinExistence type="predicted"/>
<organism evidence="1 2">
    <name type="scientific">Biomphalaria pfeifferi</name>
    <name type="common">Bloodfluke planorb</name>
    <name type="synonym">Freshwater snail</name>
    <dbReference type="NCBI Taxonomy" id="112525"/>
    <lineage>
        <taxon>Eukaryota</taxon>
        <taxon>Metazoa</taxon>
        <taxon>Spiralia</taxon>
        <taxon>Lophotrochozoa</taxon>
        <taxon>Mollusca</taxon>
        <taxon>Gastropoda</taxon>
        <taxon>Heterobranchia</taxon>
        <taxon>Euthyneura</taxon>
        <taxon>Panpulmonata</taxon>
        <taxon>Hygrophila</taxon>
        <taxon>Lymnaeoidea</taxon>
        <taxon>Planorbidae</taxon>
        <taxon>Biomphalaria</taxon>
    </lineage>
</organism>
<dbReference type="AlphaFoldDB" id="A0AAD8AXG0"/>
<keyword evidence="2" id="KW-1185">Reference proteome</keyword>
<comment type="caution">
    <text evidence="1">The sequence shown here is derived from an EMBL/GenBank/DDBJ whole genome shotgun (WGS) entry which is preliminary data.</text>
</comment>
<feature type="non-terminal residue" evidence="1">
    <location>
        <position position="1"/>
    </location>
</feature>
<evidence type="ECO:0000313" key="1">
    <source>
        <dbReference type="EMBL" id="KAK0044142.1"/>
    </source>
</evidence>